<evidence type="ECO:0000313" key="9">
    <source>
        <dbReference type="EMBL" id="PTQ52407.1"/>
    </source>
</evidence>
<organism evidence="8 10">
    <name type="scientific">Hydrogenibacillus schlegelii</name>
    <name type="common">Bacillus schlegelii</name>
    <dbReference type="NCBI Taxonomy" id="1484"/>
    <lineage>
        <taxon>Bacteria</taxon>
        <taxon>Bacillati</taxon>
        <taxon>Bacillota</taxon>
        <taxon>Bacilli</taxon>
        <taxon>Bacillales</taxon>
        <taxon>Bacillales Family X. Incertae Sedis</taxon>
        <taxon>Hydrogenibacillus</taxon>
    </lineage>
</organism>
<gene>
    <name evidence="6 7" type="primary">purS</name>
    <name evidence="9" type="ORF">HSCHL_0243</name>
    <name evidence="7" type="ORF">KM312_03225</name>
    <name evidence="8" type="ORF">SA87_01895</name>
</gene>
<evidence type="ECO:0000256" key="5">
    <source>
        <dbReference type="ARBA" id="ARBA00022840"/>
    </source>
</evidence>
<evidence type="ECO:0000313" key="11">
    <source>
        <dbReference type="Proteomes" id="UP000244180"/>
    </source>
</evidence>
<keyword evidence="4 6" id="KW-0658">Purine biosynthesis</keyword>
<sequence length="87" mass="9798">MRYKAEVRVTLRRDVLDPQGSAVEGALRAMGFDGVERVRVGKWIELWLEAPSPADAQSQAEEMARRLLANPVLETYQLTLKEAGDDR</sequence>
<keyword evidence="3 6" id="KW-0547">Nucleotide-binding</keyword>
<evidence type="ECO:0000313" key="10">
    <source>
        <dbReference type="Proteomes" id="UP000243024"/>
    </source>
</evidence>
<reference evidence="9 11" key="2">
    <citation type="submission" date="2017-08" db="EMBL/GenBank/DDBJ databases">
        <title>Burning lignite coal seam in the remote Altai Mountains harbors a hydrogen-driven thermophilic microbial community.</title>
        <authorList>
            <person name="Kadnikov V.V."/>
            <person name="Mardanov A.V."/>
            <person name="Ivasenko D."/>
            <person name="Beletsky A.V."/>
            <person name="Karnachuk O.V."/>
            <person name="Ravin N.V."/>
        </authorList>
    </citation>
    <scope>NUCLEOTIDE SEQUENCE [LARGE SCALE GENOMIC DNA]</scope>
    <source>
        <strain evidence="9">AL33</strain>
    </source>
</reference>
<dbReference type="Proteomes" id="UP000244180">
    <property type="component" value="Unassembled WGS sequence"/>
</dbReference>
<comment type="subunit">
    <text evidence="6">Part of the FGAM synthase complex composed of 1 PurL, 1 PurQ and 2 PurS subunits.</text>
</comment>
<dbReference type="PANTHER" id="PTHR34696:SF1">
    <property type="entry name" value="PHOSPHORIBOSYLFORMYLGLYCINAMIDINE SYNTHASE SUBUNIT PURS"/>
    <property type="match status" value="1"/>
</dbReference>
<comment type="function">
    <text evidence="6">Part of the phosphoribosylformylglycinamidine synthase complex involved in the purines biosynthetic pathway. Catalyzes the ATP-dependent conversion of formylglycinamide ribonucleotide (FGAR) and glutamine to yield formylglycinamidine ribonucleotide (FGAM) and glutamate. The FGAM synthase complex is composed of three subunits. PurQ produces an ammonia molecule by converting glutamine to glutamate. PurL transfers the ammonia molecule to FGAR to form FGAM in an ATP-dependent manner. PurS interacts with PurQ and PurL and is thought to assist in the transfer of the ammonia molecule from PurQ to PurL.</text>
</comment>
<comment type="similarity">
    <text evidence="6">Belongs to the PurS family.</text>
</comment>
<keyword evidence="10" id="KW-1185">Reference proteome</keyword>
<dbReference type="InterPro" id="IPR003850">
    <property type="entry name" value="PurS"/>
</dbReference>
<dbReference type="EC" id="6.3.5.3" evidence="6"/>
<dbReference type="UniPathway" id="UPA00074">
    <property type="reaction ID" value="UER00128"/>
</dbReference>
<comment type="caution">
    <text evidence="8">The sequence shown here is derived from an EMBL/GenBank/DDBJ whole genome shotgun (WGS) entry which is preliminary data.</text>
</comment>
<evidence type="ECO:0000256" key="1">
    <source>
        <dbReference type="ARBA" id="ARBA00022490"/>
    </source>
</evidence>
<dbReference type="EMBL" id="JAHHQF010000041">
    <property type="protein sequence ID" value="MBT9281668.1"/>
    <property type="molecule type" value="Genomic_DNA"/>
</dbReference>
<dbReference type="AlphaFoldDB" id="A0A132N4M8"/>
<name>A0A132N4M8_HYDSH</name>
<evidence type="ECO:0000313" key="7">
    <source>
        <dbReference type="EMBL" id="MBT9281668.1"/>
    </source>
</evidence>
<dbReference type="GO" id="GO:0005737">
    <property type="term" value="C:cytoplasm"/>
    <property type="evidence" value="ECO:0007669"/>
    <property type="project" value="UniProtKB-SubCell"/>
</dbReference>
<keyword evidence="2 6" id="KW-0436">Ligase</keyword>
<evidence type="ECO:0000313" key="8">
    <source>
        <dbReference type="EMBL" id="OAR04389.1"/>
    </source>
</evidence>
<dbReference type="InterPro" id="IPR036604">
    <property type="entry name" value="PurS-like_sf"/>
</dbReference>
<comment type="subcellular location">
    <subcellularLocation>
        <location evidence="6">Cytoplasm</location>
    </subcellularLocation>
</comment>
<dbReference type="NCBIfam" id="TIGR00302">
    <property type="entry name" value="phosphoribosylformylglycinamidine synthase subunit PurS"/>
    <property type="match status" value="1"/>
</dbReference>
<dbReference type="RefSeq" id="WP_066200777.1">
    <property type="nucleotide sequence ID" value="NZ_CBCSAS010000035.1"/>
</dbReference>
<dbReference type="Proteomes" id="UP000243024">
    <property type="component" value="Unassembled WGS sequence"/>
</dbReference>
<evidence type="ECO:0000256" key="3">
    <source>
        <dbReference type="ARBA" id="ARBA00022741"/>
    </source>
</evidence>
<evidence type="ECO:0000256" key="4">
    <source>
        <dbReference type="ARBA" id="ARBA00022755"/>
    </source>
</evidence>
<comment type="pathway">
    <text evidence="6">Purine metabolism; IMP biosynthesis via de novo pathway; 5-amino-1-(5-phospho-D-ribosyl)imidazole from N(2)-formyl-N(1)-(5-phospho-D-ribosyl)glycinamide: step 1/2.</text>
</comment>
<keyword evidence="5 6" id="KW-0067">ATP-binding</keyword>
<reference evidence="7" key="3">
    <citation type="journal article" date="2021" name="Microbiology">
        <title>Metagenomic Analysis of the Microbial Community in the Underground Coal Fire Area (Kemerovo Region, Russia) Revealed Predominance of Thermophilic Members of the Phyla Deinococcus-thermus, Aquificae, and Firmicutes.</title>
        <authorList>
            <person name="Kadnikov V."/>
            <person name="Mardanov A.V."/>
            <person name="Beletsky A.V."/>
            <person name="Karnachuk O.V."/>
            <person name="Ravin N.V."/>
        </authorList>
    </citation>
    <scope>NUCLEOTIDE SEQUENCE</scope>
    <source>
        <strain evidence="7">RBS10-49</strain>
    </source>
</reference>
<dbReference type="Gene3D" id="3.30.1280.10">
    <property type="entry name" value="Phosphoribosylformylglycinamidine synthase subunit PurS"/>
    <property type="match status" value="1"/>
</dbReference>
<dbReference type="GO" id="GO:0004642">
    <property type="term" value="F:phosphoribosylformylglycinamidine synthase activity"/>
    <property type="evidence" value="ECO:0007669"/>
    <property type="project" value="UniProtKB-UniRule"/>
</dbReference>
<accession>A0A132N4M8</accession>
<keyword evidence="1 6" id="KW-0963">Cytoplasm</keyword>
<dbReference type="OrthoDB" id="9799101at2"/>
<proteinExistence type="inferred from homology"/>
<dbReference type="EMBL" id="JXBB01000017">
    <property type="protein sequence ID" value="OAR04389.1"/>
    <property type="molecule type" value="Genomic_DNA"/>
</dbReference>
<evidence type="ECO:0000256" key="2">
    <source>
        <dbReference type="ARBA" id="ARBA00022598"/>
    </source>
</evidence>
<dbReference type="STRING" id="1484.SA87_01895"/>
<comment type="catalytic activity">
    <reaction evidence="6">
        <text>N(2)-formyl-N(1)-(5-phospho-beta-D-ribosyl)glycinamide + L-glutamine + ATP + H2O = 2-formamido-N(1)-(5-O-phospho-beta-D-ribosyl)acetamidine + L-glutamate + ADP + phosphate + H(+)</text>
        <dbReference type="Rhea" id="RHEA:17129"/>
        <dbReference type="ChEBI" id="CHEBI:15377"/>
        <dbReference type="ChEBI" id="CHEBI:15378"/>
        <dbReference type="ChEBI" id="CHEBI:29985"/>
        <dbReference type="ChEBI" id="CHEBI:30616"/>
        <dbReference type="ChEBI" id="CHEBI:43474"/>
        <dbReference type="ChEBI" id="CHEBI:58359"/>
        <dbReference type="ChEBI" id="CHEBI:147286"/>
        <dbReference type="ChEBI" id="CHEBI:147287"/>
        <dbReference type="ChEBI" id="CHEBI:456216"/>
        <dbReference type="EC" id="6.3.5.3"/>
    </reaction>
</comment>
<dbReference type="NCBIfam" id="NF004630">
    <property type="entry name" value="PRK05974.1"/>
    <property type="match status" value="1"/>
</dbReference>
<dbReference type="Pfam" id="PF02700">
    <property type="entry name" value="PurS"/>
    <property type="match status" value="1"/>
</dbReference>
<dbReference type="SUPFAM" id="SSF82697">
    <property type="entry name" value="PurS-like"/>
    <property type="match status" value="1"/>
</dbReference>
<dbReference type="GO" id="GO:0006189">
    <property type="term" value="P:'de novo' IMP biosynthetic process"/>
    <property type="evidence" value="ECO:0007669"/>
    <property type="project" value="UniProtKB-UniRule"/>
</dbReference>
<evidence type="ECO:0000256" key="6">
    <source>
        <dbReference type="HAMAP-Rule" id="MF_01926"/>
    </source>
</evidence>
<dbReference type="GO" id="GO:0005524">
    <property type="term" value="F:ATP binding"/>
    <property type="evidence" value="ECO:0007669"/>
    <property type="project" value="UniProtKB-UniRule"/>
</dbReference>
<dbReference type="EMBL" id="PEBV01000024">
    <property type="protein sequence ID" value="PTQ52407.1"/>
    <property type="molecule type" value="Genomic_DNA"/>
</dbReference>
<dbReference type="Proteomes" id="UP000748108">
    <property type="component" value="Unassembled WGS sequence"/>
</dbReference>
<protein>
    <recommendedName>
        <fullName evidence="6">Phosphoribosylformylglycinamidine synthase subunit PurS</fullName>
        <shortName evidence="6">FGAM synthase</shortName>
        <ecNumber evidence="6">6.3.5.3</ecNumber>
    </recommendedName>
    <alternativeName>
        <fullName evidence="6">Formylglycinamide ribonucleotide amidotransferase subunit III</fullName>
        <shortName evidence="6">FGAR amidotransferase III</shortName>
        <shortName evidence="6">FGAR-AT III</shortName>
    </alternativeName>
    <alternativeName>
        <fullName evidence="6">Phosphoribosylformylglycinamidine synthase subunit III</fullName>
    </alternativeName>
</protein>
<reference evidence="8 10" key="1">
    <citation type="submission" date="2015-09" db="EMBL/GenBank/DDBJ databases">
        <title>Draft genome sequence of Hydrogenibacillus schlegelii DSM 2000.</title>
        <authorList>
            <person name="Hemp J."/>
        </authorList>
    </citation>
    <scope>NUCLEOTIDE SEQUENCE [LARGE SCALE GENOMIC DNA]</scope>
    <source>
        <strain evidence="8 10">MA 48</strain>
    </source>
</reference>
<dbReference type="PANTHER" id="PTHR34696">
    <property type="entry name" value="PHOSPHORIBOSYLFORMYLGLYCINAMIDINE SYNTHASE SUBUNIT PURS"/>
    <property type="match status" value="1"/>
</dbReference>
<dbReference type="HAMAP" id="MF_01926">
    <property type="entry name" value="PurS"/>
    <property type="match status" value="1"/>
</dbReference>